<comment type="caution">
    <text evidence="1">The sequence shown here is derived from an EMBL/GenBank/DDBJ whole genome shotgun (WGS) entry which is preliminary data.</text>
</comment>
<dbReference type="RefSeq" id="WP_035918506.1">
    <property type="nucleotide sequence ID" value="NZ_AVPJ01000018.1"/>
</dbReference>
<dbReference type="EMBL" id="AVPJ01000018">
    <property type="protein sequence ID" value="KGN30499.1"/>
    <property type="molecule type" value="Genomic_DNA"/>
</dbReference>
<evidence type="ECO:0000313" key="1">
    <source>
        <dbReference type="EMBL" id="KGN30499.1"/>
    </source>
</evidence>
<dbReference type="AlphaFoldDB" id="A0A0A0J1F6"/>
<proteinExistence type="predicted"/>
<dbReference type="eggNOG" id="ENOG5032A3H">
    <property type="taxonomic scope" value="Bacteria"/>
</dbReference>
<evidence type="ECO:0000313" key="2">
    <source>
        <dbReference type="Proteomes" id="UP000030002"/>
    </source>
</evidence>
<name>A0A0A0J1F6_9MICO</name>
<dbReference type="OrthoDB" id="10000250at2"/>
<protein>
    <submittedName>
        <fullName evidence="1">Uncharacterized protein</fullName>
    </submittedName>
</protein>
<dbReference type="Proteomes" id="UP000030002">
    <property type="component" value="Unassembled WGS sequence"/>
</dbReference>
<sequence>MLVNFEPVEYLGRTYDIRVINAPLETFMLTRELRLGGKSTGAQIAALFLMDYTAILDAWERGVHAVAFENKPYGRVCTCGLVTGALPLHEADGHLDMRTWEPTEDVVFALPTG</sequence>
<accession>A0A0A0J1F6</accession>
<keyword evidence="2" id="KW-1185">Reference proteome</keyword>
<reference evidence="1 2" key="1">
    <citation type="submission" date="2013-08" db="EMBL/GenBank/DDBJ databases">
        <title>The genome sequence of Knoellia sinensis.</title>
        <authorList>
            <person name="Zhu W."/>
            <person name="Wang G."/>
        </authorList>
    </citation>
    <scope>NUCLEOTIDE SEQUENCE [LARGE SCALE GENOMIC DNA]</scope>
    <source>
        <strain evidence="1 2">KCTC 19936</strain>
    </source>
</reference>
<organism evidence="1 2">
    <name type="scientific">Knoellia sinensis KCTC 19936</name>
    <dbReference type="NCBI Taxonomy" id="1385520"/>
    <lineage>
        <taxon>Bacteria</taxon>
        <taxon>Bacillati</taxon>
        <taxon>Actinomycetota</taxon>
        <taxon>Actinomycetes</taxon>
        <taxon>Micrococcales</taxon>
        <taxon>Intrasporangiaceae</taxon>
        <taxon>Knoellia</taxon>
    </lineage>
</organism>
<gene>
    <name evidence="1" type="ORF">N802_06700</name>
</gene>